<evidence type="ECO:0000256" key="3">
    <source>
        <dbReference type="ARBA" id="ARBA00022764"/>
    </source>
</evidence>
<dbReference type="RefSeq" id="WP_183802501.1">
    <property type="nucleotide sequence ID" value="NZ_JACIEE010000003.1"/>
</dbReference>
<comment type="caution">
    <text evidence="5">The sequence shown here is derived from an EMBL/GenBank/DDBJ whole genome shotgun (WGS) entry which is preliminary data.</text>
</comment>
<accession>A0A7W6DD12</accession>
<keyword evidence="5" id="KW-0762">Sugar transport</keyword>
<keyword evidence="6" id="KW-1185">Reference proteome</keyword>
<dbReference type="InterPro" id="IPR006059">
    <property type="entry name" value="SBP"/>
</dbReference>
<dbReference type="AlphaFoldDB" id="A0A7W6DD12"/>
<dbReference type="Pfam" id="PF01547">
    <property type="entry name" value="SBP_bac_1"/>
    <property type="match status" value="1"/>
</dbReference>
<comment type="subcellular location">
    <subcellularLocation>
        <location evidence="1">Periplasm</location>
    </subcellularLocation>
</comment>
<keyword evidence="5" id="KW-0813">Transport</keyword>
<comment type="similarity">
    <text evidence="2">Belongs to the bacterial solute-binding protein 1 family.</text>
</comment>
<feature type="chain" id="PRO_5030812678" evidence="4">
    <location>
        <begin position="33"/>
        <end position="455"/>
    </location>
</feature>
<dbReference type="PANTHER" id="PTHR43649:SF12">
    <property type="entry name" value="DIACETYLCHITOBIOSE BINDING PROTEIN DASA"/>
    <property type="match status" value="1"/>
</dbReference>
<evidence type="ECO:0000256" key="2">
    <source>
        <dbReference type="ARBA" id="ARBA00008520"/>
    </source>
</evidence>
<dbReference type="SUPFAM" id="SSF53850">
    <property type="entry name" value="Periplasmic binding protein-like II"/>
    <property type="match status" value="1"/>
</dbReference>
<protein>
    <submittedName>
        <fullName evidence="5">Multiple sugar transport system substrate-binding protein</fullName>
    </submittedName>
</protein>
<dbReference type="EMBL" id="JACIEE010000003">
    <property type="protein sequence ID" value="MBB3976679.1"/>
    <property type="molecule type" value="Genomic_DNA"/>
</dbReference>
<organism evidence="5 6">
    <name type="scientific">Mycoplana azooxidifex</name>
    <dbReference type="NCBI Taxonomy" id="1636188"/>
    <lineage>
        <taxon>Bacteria</taxon>
        <taxon>Pseudomonadati</taxon>
        <taxon>Pseudomonadota</taxon>
        <taxon>Alphaproteobacteria</taxon>
        <taxon>Hyphomicrobiales</taxon>
        <taxon>Rhizobiaceae</taxon>
        <taxon>Mycoplana</taxon>
    </lineage>
</organism>
<dbReference type="InterPro" id="IPR050490">
    <property type="entry name" value="Bact_solute-bd_prot1"/>
</dbReference>
<keyword evidence="3" id="KW-0574">Periplasm</keyword>
<dbReference type="Proteomes" id="UP000574761">
    <property type="component" value="Unassembled WGS sequence"/>
</dbReference>
<evidence type="ECO:0000313" key="5">
    <source>
        <dbReference type="EMBL" id="MBB3976679.1"/>
    </source>
</evidence>
<keyword evidence="4" id="KW-0732">Signal</keyword>
<dbReference type="GO" id="GO:0042597">
    <property type="term" value="C:periplasmic space"/>
    <property type="evidence" value="ECO:0007669"/>
    <property type="project" value="UniProtKB-SubCell"/>
</dbReference>
<dbReference type="PANTHER" id="PTHR43649">
    <property type="entry name" value="ARABINOSE-BINDING PROTEIN-RELATED"/>
    <property type="match status" value="1"/>
</dbReference>
<evidence type="ECO:0000256" key="4">
    <source>
        <dbReference type="SAM" id="SignalP"/>
    </source>
</evidence>
<proteinExistence type="inferred from homology"/>
<name>A0A7W6DD12_9HYPH</name>
<dbReference type="Gene3D" id="3.40.190.10">
    <property type="entry name" value="Periplasmic binding protein-like II"/>
    <property type="match status" value="2"/>
</dbReference>
<evidence type="ECO:0000313" key="6">
    <source>
        <dbReference type="Proteomes" id="UP000574761"/>
    </source>
</evidence>
<sequence>MKTIPGSARQRWRLKLGAALLAVGFAATPVLAQEDVPDVGEQVPITALINASPWFSGFEAAVALYEEQTGNVVELDVTPYSGMLEKARNAVRGAESTHQLLNIDGGWTVEFYEAGTLTPLNEIDPEFKLPQEVFACGETHWWNAAKRWRTPDGGALYGVPPNCNTHMQVYRTDIFEQAKLTPPVTVDDVAVSCKAVQAASGLYGYVTRGERGSIRFEWSPYLLAHGADIAADMENGDYTVTINSPQALTALTKFLDILKGCGPDNVAALTQNDVIQLMAAGKAAEIQVVVAAMSSLTDPAKSVVAGKLGAVPNPIVDGRKLPSPIGNWSLAIPQNISKEQKEAALAFLKWFVSKPAQEAYVEAGGVPVRADVLEPLADQPDYFWVKAYLSNLDGAVSPFGYAEAAEVNEVLGLRLNQALIGELSPTAALNTAAAEIEAIFRKTGRKTGRLPDLAE</sequence>
<evidence type="ECO:0000256" key="1">
    <source>
        <dbReference type="ARBA" id="ARBA00004418"/>
    </source>
</evidence>
<feature type="signal peptide" evidence="4">
    <location>
        <begin position="1"/>
        <end position="32"/>
    </location>
</feature>
<reference evidence="5 6" key="1">
    <citation type="submission" date="2020-08" db="EMBL/GenBank/DDBJ databases">
        <title>Genomic Encyclopedia of Type Strains, Phase IV (KMG-IV): sequencing the most valuable type-strain genomes for metagenomic binning, comparative biology and taxonomic classification.</title>
        <authorList>
            <person name="Goeker M."/>
        </authorList>
    </citation>
    <scope>NUCLEOTIDE SEQUENCE [LARGE SCALE GENOMIC DNA]</scope>
    <source>
        <strain evidence="5 6">DSM 100211</strain>
    </source>
</reference>
<gene>
    <name evidence="5" type="ORF">GGQ64_001868</name>
</gene>